<gene>
    <name evidence="1" type="ORF">ACFO5O_03070</name>
</gene>
<comment type="caution">
    <text evidence="1">The sequence shown here is derived from an EMBL/GenBank/DDBJ whole genome shotgun (WGS) entry which is preliminary data.</text>
</comment>
<sequence length="226" mass="26440">MSHMRSGSSLLEHILSTNDQILGIGEQNRIYRNKTDLELIEYRARWVLKKFLKRYKYSVDQILHSEYISDRSILKDNSIKCIFLIRKPMETISSIENLGGYPYNINNRGKFNSINYYNKRVSELIQISRLIPANSQFFLTYNELISKPDETLQSLRDFLELKTPLTKEYKLKPTTGKMGDRSENIKAGTIILTKSKTIKLGKEICSKLVANYKKAYNYFNFKQLLI</sequence>
<dbReference type="Pfam" id="PF13469">
    <property type="entry name" value="Sulfotransfer_3"/>
    <property type="match status" value="1"/>
</dbReference>
<evidence type="ECO:0000313" key="2">
    <source>
        <dbReference type="Proteomes" id="UP001595953"/>
    </source>
</evidence>
<name>A0ABV9N160_9FLAO</name>
<dbReference type="Proteomes" id="UP001595953">
    <property type="component" value="Unassembled WGS sequence"/>
</dbReference>
<protein>
    <submittedName>
        <fullName evidence="1">Sulfotransferase</fullName>
    </submittedName>
</protein>
<dbReference type="EMBL" id="JBHSGP010000005">
    <property type="protein sequence ID" value="MFC4721290.1"/>
    <property type="molecule type" value="Genomic_DNA"/>
</dbReference>
<dbReference type="SUPFAM" id="SSF52540">
    <property type="entry name" value="P-loop containing nucleoside triphosphate hydrolases"/>
    <property type="match status" value="1"/>
</dbReference>
<organism evidence="1 2">
    <name type="scientific">Geojedonia litorea</name>
    <dbReference type="NCBI Taxonomy" id="1268269"/>
    <lineage>
        <taxon>Bacteria</taxon>
        <taxon>Pseudomonadati</taxon>
        <taxon>Bacteroidota</taxon>
        <taxon>Flavobacteriia</taxon>
        <taxon>Flavobacteriales</taxon>
        <taxon>Flavobacteriaceae</taxon>
        <taxon>Geojedonia</taxon>
    </lineage>
</organism>
<dbReference type="InterPro" id="IPR027417">
    <property type="entry name" value="P-loop_NTPase"/>
</dbReference>
<reference evidence="2" key="1">
    <citation type="journal article" date="2019" name="Int. J. Syst. Evol. Microbiol.">
        <title>The Global Catalogue of Microorganisms (GCM) 10K type strain sequencing project: providing services to taxonomists for standard genome sequencing and annotation.</title>
        <authorList>
            <consortium name="The Broad Institute Genomics Platform"/>
            <consortium name="The Broad Institute Genome Sequencing Center for Infectious Disease"/>
            <person name="Wu L."/>
            <person name="Ma J."/>
        </authorList>
    </citation>
    <scope>NUCLEOTIDE SEQUENCE [LARGE SCALE GENOMIC DNA]</scope>
    <source>
        <strain evidence="2">CCUG 63682</strain>
    </source>
</reference>
<keyword evidence="2" id="KW-1185">Reference proteome</keyword>
<evidence type="ECO:0000313" key="1">
    <source>
        <dbReference type="EMBL" id="MFC4721290.1"/>
    </source>
</evidence>
<dbReference type="Gene3D" id="3.40.50.300">
    <property type="entry name" value="P-loop containing nucleotide triphosphate hydrolases"/>
    <property type="match status" value="1"/>
</dbReference>
<proteinExistence type="predicted"/>
<accession>A0ABV9N160</accession>